<feature type="binding site" evidence="8">
    <location>
        <position position="113"/>
    </location>
    <ligand>
        <name>oxalate</name>
        <dbReference type="ChEBI" id="CHEBI:30623"/>
    </ligand>
</feature>
<dbReference type="EMBL" id="JBEAFC010000007">
    <property type="protein sequence ID" value="KAL1550026.1"/>
    <property type="molecule type" value="Genomic_DNA"/>
</dbReference>
<dbReference type="Proteomes" id="UP001567538">
    <property type="component" value="Unassembled WGS sequence"/>
</dbReference>
<keyword evidence="7 8" id="KW-0464">Manganese</keyword>
<dbReference type="SMART" id="SM00835">
    <property type="entry name" value="Cupin_1"/>
    <property type="match status" value="1"/>
</dbReference>
<evidence type="ECO:0000256" key="4">
    <source>
        <dbReference type="ARBA" id="ARBA00022525"/>
    </source>
</evidence>
<comment type="subcellular location">
    <subcellularLocation>
        <location evidence="1 11">Secreted</location>
        <location evidence="1 11">Extracellular space</location>
        <location evidence="1 11">Apoplast</location>
    </subcellularLocation>
</comment>
<dbReference type="InterPro" id="IPR019780">
    <property type="entry name" value="Germin_Mn-BS"/>
</dbReference>
<keyword evidence="3 11" id="KW-0052">Apoplast</keyword>
<comment type="caution">
    <text evidence="13">The sequence shown here is derived from an EMBL/GenBank/DDBJ whole genome shotgun (WGS) entry which is preliminary data.</text>
</comment>
<dbReference type="Gene3D" id="2.60.120.10">
    <property type="entry name" value="Jelly Rolls"/>
    <property type="match status" value="1"/>
</dbReference>
<evidence type="ECO:0000256" key="8">
    <source>
        <dbReference type="PIRSR" id="PIRSR601929-1"/>
    </source>
</evidence>
<evidence type="ECO:0000256" key="1">
    <source>
        <dbReference type="ARBA" id="ARBA00004271"/>
    </source>
</evidence>
<gene>
    <name evidence="13" type="ORF">AAHA92_18041</name>
</gene>
<protein>
    <recommendedName>
        <fullName evidence="11">Germin-like protein</fullName>
    </recommendedName>
</protein>
<dbReference type="AlphaFoldDB" id="A0ABD1H0T9"/>
<evidence type="ECO:0000256" key="5">
    <source>
        <dbReference type="ARBA" id="ARBA00022723"/>
    </source>
</evidence>
<feature type="binding site" evidence="9">
    <location>
        <position position="113"/>
    </location>
    <ligand>
        <name>Mn(2+)</name>
        <dbReference type="ChEBI" id="CHEBI:29035"/>
    </ligand>
</feature>
<evidence type="ECO:0000256" key="2">
    <source>
        <dbReference type="ARBA" id="ARBA00007456"/>
    </source>
</evidence>
<feature type="signal peptide" evidence="11">
    <location>
        <begin position="1"/>
        <end position="22"/>
    </location>
</feature>
<dbReference type="PRINTS" id="PR00325">
    <property type="entry name" value="GERMIN"/>
</dbReference>
<feature type="binding site" evidence="9">
    <location>
        <position position="118"/>
    </location>
    <ligand>
        <name>Mn(2+)</name>
        <dbReference type="ChEBI" id="CHEBI:29035"/>
    </ligand>
</feature>
<keyword evidence="11" id="KW-0732">Signal</keyword>
<dbReference type="CDD" id="cd02241">
    <property type="entry name" value="cupin_OxOx"/>
    <property type="match status" value="1"/>
</dbReference>
<name>A0ABD1H0T9_SALDI</name>
<reference evidence="13 14" key="1">
    <citation type="submission" date="2024-06" db="EMBL/GenBank/DDBJ databases">
        <title>A chromosome level genome sequence of Diviner's sage (Salvia divinorum).</title>
        <authorList>
            <person name="Ford S.A."/>
            <person name="Ro D.-K."/>
            <person name="Ness R.W."/>
            <person name="Phillips M.A."/>
        </authorList>
    </citation>
    <scope>NUCLEOTIDE SEQUENCE [LARGE SCALE GENOMIC DNA]</scope>
    <source>
        <strain evidence="13">SAF-2024a</strain>
        <tissue evidence="13">Leaf</tissue>
    </source>
</reference>
<evidence type="ECO:0000313" key="13">
    <source>
        <dbReference type="EMBL" id="KAL1550026.1"/>
    </source>
</evidence>
<evidence type="ECO:0000313" key="14">
    <source>
        <dbReference type="Proteomes" id="UP001567538"/>
    </source>
</evidence>
<dbReference type="PROSITE" id="PS00725">
    <property type="entry name" value="GERMIN"/>
    <property type="match status" value="1"/>
</dbReference>
<evidence type="ECO:0000256" key="10">
    <source>
        <dbReference type="PIRSR" id="PIRSR601929-3"/>
    </source>
</evidence>
<dbReference type="Pfam" id="PF00190">
    <property type="entry name" value="Cupin_1"/>
    <property type="match status" value="1"/>
</dbReference>
<dbReference type="SUPFAM" id="SSF51182">
    <property type="entry name" value="RmlC-like cupins"/>
    <property type="match status" value="1"/>
</dbReference>
<dbReference type="PANTHER" id="PTHR31238">
    <property type="entry name" value="GERMIN-LIKE PROTEIN SUBFAMILY 3 MEMBER 3"/>
    <property type="match status" value="1"/>
</dbReference>
<feature type="binding site" evidence="8">
    <location>
        <position position="118"/>
    </location>
    <ligand>
        <name>oxalate</name>
        <dbReference type="ChEBI" id="CHEBI:30623"/>
    </ligand>
</feature>
<evidence type="ECO:0000256" key="6">
    <source>
        <dbReference type="ARBA" id="ARBA00023157"/>
    </source>
</evidence>
<feature type="binding site" evidence="9">
    <location>
        <position position="111"/>
    </location>
    <ligand>
        <name>Mn(2+)</name>
        <dbReference type="ChEBI" id="CHEBI:29035"/>
    </ligand>
</feature>
<feature type="chain" id="PRO_5044527075" description="Germin-like protein" evidence="11">
    <location>
        <begin position="23"/>
        <end position="220"/>
    </location>
</feature>
<feature type="disulfide bond" evidence="10">
    <location>
        <begin position="32"/>
        <end position="48"/>
    </location>
</feature>
<dbReference type="GO" id="GO:0030145">
    <property type="term" value="F:manganese ion binding"/>
    <property type="evidence" value="ECO:0007669"/>
    <property type="project" value="UniProtKB-UniRule"/>
</dbReference>
<keyword evidence="6 10" id="KW-1015">Disulfide bond</keyword>
<feature type="domain" description="Cupin type-1" evidence="12">
    <location>
        <begin position="59"/>
        <end position="214"/>
    </location>
</feature>
<evidence type="ECO:0000256" key="9">
    <source>
        <dbReference type="PIRSR" id="PIRSR601929-2"/>
    </source>
</evidence>
<dbReference type="InterPro" id="IPR006045">
    <property type="entry name" value="Cupin_1"/>
</dbReference>
<keyword evidence="4 11" id="KW-0964">Secreted</keyword>
<dbReference type="FunFam" id="2.60.120.10:FF:000005">
    <property type="entry name" value="Germin-like protein subfamily 1 member 8"/>
    <property type="match status" value="1"/>
</dbReference>
<evidence type="ECO:0000256" key="3">
    <source>
        <dbReference type="ARBA" id="ARBA00022523"/>
    </source>
</evidence>
<comment type="similarity">
    <text evidence="2 11">Belongs to the germin family.</text>
</comment>
<dbReference type="GO" id="GO:0048046">
    <property type="term" value="C:apoplast"/>
    <property type="evidence" value="ECO:0007669"/>
    <property type="project" value="UniProtKB-SubCell"/>
</dbReference>
<sequence length="220" mass="23648">MSFKIIIFSTLSLNLLYVITLAFDPSPLQDFCVADLTSSARLSGVRACKDPAKVEADDFFFRGGMHLAGNTSNPTGSASATVAVNQIPGLNTLGLILLRVDLRRNGFFPPHIHPRATELVTVLEGSMEIGFVTSHPGSNKHFSKVVQKGDVFVVPVGLVHYARNVGKGNAAALVAFNSQNPGFVFVPGGVFGTKPPIDAGYLSRAFMLDQKIVEDLQKKF</sequence>
<keyword evidence="14" id="KW-1185">Reference proteome</keyword>
<accession>A0ABD1H0T9</accession>
<evidence type="ECO:0000256" key="7">
    <source>
        <dbReference type="ARBA" id="ARBA00023211"/>
    </source>
</evidence>
<organism evidence="13 14">
    <name type="scientific">Salvia divinorum</name>
    <name type="common">Maria pastora</name>
    <name type="synonym">Diviner's sage</name>
    <dbReference type="NCBI Taxonomy" id="28513"/>
    <lineage>
        <taxon>Eukaryota</taxon>
        <taxon>Viridiplantae</taxon>
        <taxon>Streptophyta</taxon>
        <taxon>Embryophyta</taxon>
        <taxon>Tracheophyta</taxon>
        <taxon>Spermatophyta</taxon>
        <taxon>Magnoliopsida</taxon>
        <taxon>eudicotyledons</taxon>
        <taxon>Gunneridae</taxon>
        <taxon>Pentapetalae</taxon>
        <taxon>asterids</taxon>
        <taxon>lamiids</taxon>
        <taxon>Lamiales</taxon>
        <taxon>Lamiaceae</taxon>
        <taxon>Nepetoideae</taxon>
        <taxon>Mentheae</taxon>
        <taxon>Salviinae</taxon>
        <taxon>Salvia</taxon>
        <taxon>Salvia subgen. Calosphace</taxon>
    </lineage>
</organism>
<dbReference type="InterPro" id="IPR014710">
    <property type="entry name" value="RmlC-like_jellyroll"/>
</dbReference>
<keyword evidence="5 8" id="KW-0479">Metal-binding</keyword>
<dbReference type="InterPro" id="IPR001929">
    <property type="entry name" value="Germin"/>
</dbReference>
<evidence type="ECO:0000259" key="12">
    <source>
        <dbReference type="SMART" id="SM00835"/>
    </source>
</evidence>
<dbReference type="InterPro" id="IPR011051">
    <property type="entry name" value="RmlC_Cupin_sf"/>
</dbReference>
<feature type="binding site" evidence="9">
    <location>
        <position position="160"/>
    </location>
    <ligand>
        <name>Mn(2+)</name>
        <dbReference type="ChEBI" id="CHEBI:29035"/>
    </ligand>
</feature>
<evidence type="ECO:0000256" key="11">
    <source>
        <dbReference type="RuleBase" id="RU366015"/>
    </source>
</evidence>
<proteinExistence type="inferred from homology"/>